<protein>
    <submittedName>
        <fullName evidence="2">Uncharacterized protein DUF998</fullName>
    </submittedName>
</protein>
<dbReference type="EMBL" id="PVUE01000004">
    <property type="protein sequence ID" value="PRZ42850.1"/>
    <property type="molecule type" value="Genomic_DNA"/>
</dbReference>
<comment type="caution">
    <text evidence="2">The sequence shown here is derived from an EMBL/GenBank/DDBJ whole genome shotgun (WGS) entry which is preliminary data.</text>
</comment>
<feature type="transmembrane region" description="Helical" evidence="1">
    <location>
        <begin position="77"/>
        <end position="96"/>
    </location>
</feature>
<accession>A0A2T1A2L3</accession>
<evidence type="ECO:0000256" key="1">
    <source>
        <dbReference type="SAM" id="Phobius"/>
    </source>
</evidence>
<keyword evidence="1" id="KW-0472">Membrane</keyword>
<feature type="transmembrane region" description="Helical" evidence="1">
    <location>
        <begin position="185"/>
        <end position="206"/>
    </location>
</feature>
<sequence>MRTLDRAALWLMHATVVSSIVMQIGKGDFLPPKVSMSQYGVGPFGWTFTITLILLAAGSMTMAIADLRRFPPPPRAVTILIAIWAVGVVLTGLVPADPDQSIPTLAGRAHTLFASLALIVLPIAAVIRVTMARRQPPKPLRITICVLAFASELSLGLLVLAATGIDITGLGPHSAWALYESSSVVLDVVLIYLMCMVARISVVVPARAEVVARTSMP</sequence>
<evidence type="ECO:0000313" key="3">
    <source>
        <dbReference type="Proteomes" id="UP000237752"/>
    </source>
</evidence>
<reference evidence="2 3" key="1">
    <citation type="submission" date="2018-03" db="EMBL/GenBank/DDBJ databases">
        <title>Genomic Encyclopedia of Archaeal and Bacterial Type Strains, Phase II (KMG-II): from individual species to whole genera.</title>
        <authorList>
            <person name="Goeker M."/>
        </authorList>
    </citation>
    <scope>NUCLEOTIDE SEQUENCE [LARGE SCALE GENOMIC DNA]</scope>
    <source>
        <strain evidence="2 3">DSM 100065</strain>
    </source>
</reference>
<feature type="transmembrane region" description="Helical" evidence="1">
    <location>
        <begin position="108"/>
        <end position="130"/>
    </location>
</feature>
<feature type="transmembrane region" description="Helical" evidence="1">
    <location>
        <begin position="44"/>
        <end position="65"/>
    </location>
</feature>
<organism evidence="2 3">
    <name type="scientific">Antricoccus suffuscus</name>
    <dbReference type="NCBI Taxonomy" id="1629062"/>
    <lineage>
        <taxon>Bacteria</taxon>
        <taxon>Bacillati</taxon>
        <taxon>Actinomycetota</taxon>
        <taxon>Actinomycetes</taxon>
        <taxon>Geodermatophilales</taxon>
        <taxon>Antricoccaceae</taxon>
        <taxon>Antricoccus</taxon>
    </lineage>
</organism>
<dbReference type="Pfam" id="PF06197">
    <property type="entry name" value="DUF998"/>
    <property type="match status" value="1"/>
</dbReference>
<keyword evidence="1" id="KW-1133">Transmembrane helix</keyword>
<feature type="transmembrane region" description="Helical" evidence="1">
    <location>
        <begin position="142"/>
        <end position="165"/>
    </location>
</feature>
<evidence type="ECO:0000313" key="2">
    <source>
        <dbReference type="EMBL" id="PRZ42850.1"/>
    </source>
</evidence>
<dbReference type="Proteomes" id="UP000237752">
    <property type="component" value="Unassembled WGS sequence"/>
</dbReference>
<keyword evidence="1" id="KW-0812">Transmembrane</keyword>
<gene>
    <name evidence="2" type="ORF">CLV47_104198</name>
</gene>
<dbReference type="AlphaFoldDB" id="A0A2T1A2L3"/>
<feature type="transmembrane region" description="Helical" evidence="1">
    <location>
        <begin position="7"/>
        <end position="24"/>
    </location>
</feature>
<dbReference type="InterPro" id="IPR009339">
    <property type="entry name" value="DUF998"/>
</dbReference>
<name>A0A2T1A2L3_9ACTN</name>
<keyword evidence="3" id="KW-1185">Reference proteome</keyword>
<proteinExistence type="predicted"/>